<reference evidence="4" key="2">
    <citation type="submission" date="2020-04" db="EMBL/GenBank/DDBJ databases">
        <authorList>
            <consortium name="NCBI Genome Project"/>
        </authorList>
    </citation>
    <scope>NUCLEOTIDE SEQUENCE</scope>
    <source>
        <strain evidence="4">CBS 304.34</strain>
    </source>
</reference>
<evidence type="ECO:0000256" key="1">
    <source>
        <dbReference type="SAM" id="MobiDB-lite"/>
    </source>
</evidence>
<dbReference type="Proteomes" id="UP000504636">
    <property type="component" value="Unplaced"/>
</dbReference>
<organism evidence="2">
    <name type="scientific">Mytilinidion resinicola</name>
    <dbReference type="NCBI Taxonomy" id="574789"/>
    <lineage>
        <taxon>Eukaryota</taxon>
        <taxon>Fungi</taxon>
        <taxon>Dikarya</taxon>
        <taxon>Ascomycota</taxon>
        <taxon>Pezizomycotina</taxon>
        <taxon>Dothideomycetes</taxon>
        <taxon>Pleosporomycetidae</taxon>
        <taxon>Mytilinidiales</taxon>
        <taxon>Mytilinidiaceae</taxon>
        <taxon>Mytilinidion</taxon>
    </lineage>
</organism>
<dbReference type="RefSeq" id="XP_033572287.1">
    <property type="nucleotide sequence ID" value="XM_033728418.1"/>
</dbReference>
<evidence type="ECO:0000313" key="4">
    <source>
        <dbReference type="RefSeq" id="XP_033572287.1"/>
    </source>
</evidence>
<feature type="compositionally biased region" description="Low complexity" evidence="1">
    <location>
        <begin position="185"/>
        <end position="202"/>
    </location>
</feature>
<dbReference type="EMBL" id="MU003710">
    <property type="protein sequence ID" value="KAF2805323.1"/>
    <property type="molecule type" value="Genomic_DNA"/>
</dbReference>
<protein>
    <submittedName>
        <fullName evidence="2 4">Uncharacterized protein</fullName>
    </submittedName>
</protein>
<evidence type="ECO:0000313" key="3">
    <source>
        <dbReference type="Proteomes" id="UP000504636"/>
    </source>
</evidence>
<feature type="region of interest" description="Disordered" evidence="1">
    <location>
        <begin position="325"/>
        <end position="461"/>
    </location>
</feature>
<feature type="compositionally biased region" description="Polar residues" evidence="1">
    <location>
        <begin position="157"/>
        <end position="166"/>
    </location>
</feature>
<feature type="compositionally biased region" description="Low complexity" evidence="1">
    <location>
        <begin position="449"/>
        <end position="459"/>
    </location>
</feature>
<keyword evidence="3" id="KW-1185">Reference proteome</keyword>
<feature type="compositionally biased region" description="Low complexity" evidence="1">
    <location>
        <begin position="370"/>
        <end position="413"/>
    </location>
</feature>
<reference evidence="4" key="3">
    <citation type="submission" date="2025-04" db="UniProtKB">
        <authorList>
            <consortium name="RefSeq"/>
        </authorList>
    </citation>
    <scope>IDENTIFICATION</scope>
    <source>
        <strain evidence="4">CBS 304.34</strain>
    </source>
</reference>
<name>A0A6A6Y9W6_9PEZI</name>
<reference evidence="2 4" key="1">
    <citation type="journal article" date="2020" name="Stud. Mycol.">
        <title>101 Dothideomycetes genomes: a test case for predicting lifestyles and emergence of pathogens.</title>
        <authorList>
            <person name="Haridas S."/>
            <person name="Albert R."/>
            <person name="Binder M."/>
            <person name="Bloem J."/>
            <person name="Labutti K."/>
            <person name="Salamov A."/>
            <person name="Andreopoulos B."/>
            <person name="Baker S."/>
            <person name="Barry K."/>
            <person name="Bills G."/>
            <person name="Bluhm B."/>
            <person name="Cannon C."/>
            <person name="Castanera R."/>
            <person name="Culley D."/>
            <person name="Daum C."/>
            <person name="Ezra D."/>
            <person name="Gonzalez J."/>
            <person name="Henrissat B."/>
            <person name="Kuo A."/>
            <person name="Liang C."/>
            <person name="Lipzen A."/>
            <person name="Lutzoni F."/>
            <person name="Magnuson J."/>
            <person name="Mondo S."/>
            <person name="Nolan M."/>
            <person name="Ohm R."/>
            <person name="Pangilinan J."/>
            <person name="Park H.-J."/>
            <person name="Ramirez L."/>
            <person name="Alfaro M."/>
            <person name="Sun H."/>
            <person name="Tritt A."/>
            <person name="Yoshinaga Y."/>
            <person name="Zwiers L.-H."/>
            <person name="Turgeon B."/>
            <person name="Goodwin S."/>
            <person name="Spatafora J."/>
            <person name="Crous P."/>
            <person name="Grigoriev I."/>
        </authorList>
    </citation>
    <scope>NUCLEOTIDE SEQUENCE</scope>
    <source>
        <strain evidence="2 4">CBS 304.34</strain>
    </source>
</reference>
<dbReference type="AlphaFoldDB" id="A0A6A6Y9W6"/>
<feature type="compositionally biased region" description="Low complexity" evidence="1">
    <location>
        <begin position="144"/>
        <end position="153"/>
    </location>
</feature>
<accession>A0A6A6Y9W6</accession>
<dbReference type="GeneID" id="54469311"/>
<evidence type="ECO:0000313" key="2">
    <source>
        <dbReference type="EMBL" id="KAF2805323.1"/>
    </source>
</evidence>
<feature type="region of interest" description="Disordered" evidence="1">
    <location>
        <begin position="144"/>
        <end position="227"/>
    </location>
</feature>
<proteinExistence type="predicted"/>
<gene>
    <name evidence="2 4" type="ORF">BDZ99DRAFT_574912</name>
</gene>
<feature type="compositionally biased region" description="Polar residues" evidence="1">
    <location>
        <begin position="203"/>
        <end position="227"/>
    </location>
</feature>
<feature type="compositionally biased region" description="Low complexity" evidence="1">
    <location>
        <begin position="325"/>
        <end position="352"/>
    </location>
</feature>
<sequence>MSWDLPTQTLTSTSSSTPLSWELFHGISSPASTTSLNHTTSFESPKPAHTSTATITTVAHRAEVRQVSPSPNSARSGWFARWWMTPRGRRTVKADEKKMEHTVSDMAYKTAVEAQATKYSAKNAIGKRELEGISMYWGPFSSGTAPTSPATTPVLRPSNSTSSSTPFRPLPEAGNLNDGPDGVDPATSSSSSIPLPSYSWPSTHGSPTASYHSPAPQTHSFQPSTTGASIAPVESFDSSCVFTTTTNILPLDGGTSAVEVTQTWTGCWVPIASGYSSNIVSIPAHSTQHITSLPASAAPSSSTSAAASSLTFAAISPISAAISSPTSAAAPSLPASASKPLPTSAALPPSTSGTHVVPGTTNSQTPQPLPHHSPASPSSPPSNGSASPSSSSTPSNASASPPSTPSSSPLAPSILATPTPTPTHQPTLPEWLPFTPPTPLPSDLAASKPAPTTTTATTTSNAPEKRFTWMTWFFWSIAILMGVTNVLQLRVDVGGLPGRLRGLGEVLV</sequence>